<reference evidence="2 3" key="1">
    <citation type="submission" date="2015-07" db="EMBL/GenBank/DDBJ databases">
        <title>The genome of Habropoda laboriosa.</title>
        <authorList>
            <person name="Pan H."/>
            <person name="Kapheim K."/>
        </authorList>
    </citation>
    <scope>NUCLEOTIDE SEQUENCE [LARGE SCALE GENOMIC DNA]</scope>
    <source>
        <strain evidence="2">0110345459</strain>
    </source>
</reference>
<dbReference type="AlphaFoldDB" id="A0A0L7QVY4"/>
<dbReference type="EMBL" id="KQ414722">
    <property type="protein sequence ID" value="KOC62716.1"/>
    <property type="molecule type" value="Genomic_DNA"/>
</dbReference>
<evidence type="ECO:0000313" key="2">
    <source>
        <dbReference type="EMBL" id="KOC62716.1"/>
    </source>
</evidence>
<feature type="region of interest" description="Disordered" evidence="1">
    <location>
        <begin position="59"/>
        <end position="90"/>
    </location>
</feature>
<feature type="compositionally biased region" description="Basic and acidic residues" evidence="1">
    <location>
        <begin position="59"/>
        <end position="76"/>
    </location>
</feature>
<dbReference type="Proteomes" id="UP000053825">
    <property type="component" value="Unassembled WGS sequence"/>
</dbReference>
<dbReference type="STRING" id="597456.A0A0L7QVY4"/>
<protein>
    <submittedName>
        <fullName evidence="2">Uncharacterized protein</fullName>
    </submittedName>
</protein>
<evidence type="ECO:0000313" key="3">
    <source>
        <dbReference type="Proteomes" id="UP000053825"/>
    </source>
</evidence>
<keyword evidence="3" id="KW-1185">Reference proteome</keyword>
<organism evidence="2 3">
    <name type="scientific">Habropoda laboriosa</name>
    <dbReference type="NCBI Taxonomy" id="597456"/>
    <lineage>
        <taxon>Eukaryota</taxon>
        <taxon>Metazoa</taxon>
        <taxon>Ecdysozoa</taxon>
        <taxon>Arthropoda</taxon>
        <taxon>Hexapoda</taxon>
        <taxon>Insecta</taxon>
        <taxon>Pterygota</taxon>
        <taxon>Neoptera</taxon>
        <taxon>Endopterygota</taxon>
        <taxon>Hymenoptera</taxon>
        <taxon>Apocrita</taxon>
        <taxon>Aculeata</taxon>
        <taxon>Apoidea</taxon>
        <taxon>Anthophila</taxon>
        <taxon>Apidae</taxon>
        <taxon>Habropoda</taxon>
    </lineage>
</organism>
<sequence>MGLRKYVRGLTIRTPGYLVLEESKREKLRVKAGVRAWKFEEGVRKDVGRKMVKECLKEEEANKEQTRTGKEREEYLKGNGSSQAGVDELRREGREVTERIRGRDKEVQQQRQYTKIEQSKYNIRTIGLPEYLSKEGRGQKLIAQARCGNLENWNKYWEEEEGRRCDLCGDRSGMRRNRQGYQDGRRSEWETGQKDYRVAREAEKEKKRKKREWLRTPKRILKYKRGVTING</sequence>
<name>A0A0L7QVY4_9HYME</name>
<accession>A0A0L7QVY4</accession>
<gene>
    <name evidence="2" type="ORF">WH47_04830</name>
</gene>
<evidence type="ECO:0000256" key="1">
    <source>
        <dbReference type="SAM" id="MobiDB-lite"/>
    </source>
</evidence>
<proteinExistence type="predicted"/>